<comment type="caution">
    <text evidence="3">The sequence shown here is derived from an EMBL/GenBank/DDBJ whole genome shotgun (WGS) entry which is preliminary data.</text>
</comment>
<dbReference type="Proteomes" id="UP000434957">
    <property type="component" value="Unassembled WGS sequence"/>
</dbReference>
<dbReference type="AlphaFoldDB" id="A0A6A4FAM3"/>
<dbReference type="SMART" id="SM00674">
    <property type="entry name" value="CENPB"/>
    <property type="match status" value="1"/>
</dbReference>
<evidence type="ECO:0000256" key="1">
    <source>
        <dbReference type="ARBA" id="ARBA00023125"/>
    </source>
</evidence>
<dbReference type="InterPro" id="IPR009057">
    <property type="entry name" value="Homeodomain-like_sf"/>
</dbReference>
<dbReference type="InterPro" id="IPR004875">
    <property type="entry name" value="DDE_SF_endonuclease_dom"/>
</dbReference>
<name>A0A6A4FAM3_9STRA</name>
<dbReference type="Gene3D" id="1.10.10.60">
    <property type="entry name" value="Homeodomain-like"/>
    <property type="match status" value="1"/>
</dbReference>
<dbReference type="PROSITE" id="PS51253">
    <property type="entry name" value="HTH_CENPB"/>
    <property type="match status" value="1"/>
</dbReference>
<dbReference type="Pfam" id="PF03184">
    <property type="entry name" value="DDE_1"/>
    <property type="match status" value="1"/>
</dbReference>
<dbReference type="GO" id="GO:0003677">
    <property type="term" value="F:DNA binding"/>
    <property type="evidence" value="ECO:0007669"/>
    <property type="project" value="UniProtKB-KW"/>
</dbReference>
<dbReference type="EMBL" id="QXFT01000695">
    <property type="protein sequence ID" value="KAE9337706.1"/>
    <property type="molecule type" value="Genomic_DNA"/>
</dbReference>
<protein>
    <recommendedName>
        <fullName evidence="2">HTH CENPB-type domain-containing protein</fullName>
    </recommendedName>
</protein>
<dbReference type="PANTHER" id="PTHR19303:SF73">
    <property type="entry name" value="PROTEIN PDC2"/>
    <property type="match status" value="1"/>
</dbReference>
<dbReference type="InterPro" id="IPR006600">
    <property type="entry name" value="HTH_CenpB_DNA-bd_dom"/>
</dbReference>
<sequence>MGAWMRIHQKRDLIQKAYECPAMTQHELGAWAKVAFKLKRAPAQTTISDILRKAPAILSEAYGDGKCRKPLEVTSLALEEKLWAWIQAVEAQNVCLSRELIKMKAQDLQKELCDAWELNFSDGWLSGFQRRHALRYRKRHGEAASADTAAVYLGRQQLQDPTDQYAPHDVFNMDETGLCYAMAPARSICTRSARGVKKTKTRITIALTANADGSDALPPLFLGRAKQPYCFKKRSASQLGFEYKTNQKAWMTGQVFREWLLNLDRDMRAAGRTILLLVDNASSHSIGEIVCTNVRLEFLPPNTTAFLQPMDAGIIADFKRAYRRKQLRWVYEKIKRAEQIKKGDVYKVDQLQAMKWSKEIWQELQGKATIENCFRHTGIVFNGVDERSKKETTVITVISLTSKFA</sequence>
<evidence type="ECO:0000313" key="3">
    <source>
        <dbReference type="EMBL" id="KAE9337706.1"/>
    </source>
</evidence>
<keyword evidence="1" id="KW-0238">DNA-binding</keyword>
<dbReference type="Pfam" id="PF03221">
    <property type="entry name" value="HTH_Tnp_Tc5"/>
    <property type="match status" value="1"/>
</dbReference>
<dbReference type="GO" id="GO:0005634">
    <property type="term" value="C:nucleus"/>
    <property type="evidence" value="ECO:0007669"/>
    <property type="project" value="TreeGrafter"/>
</dbReference>
<keyword evidence="4" id="KW-1185">Reference proteome</keyword>
<dbReference type="InterPro" id="IPR050863">
    <property type="entry name" value="CenT-Element_Derived"/>
</dbReference>
<dbReference type="SUPFAM" id="SSF46689">
    <property type="entry name" value="Homeodomain-like"/>
    <property type="match status" value="1"/>
</dbReference>
<proteinExistence type="predicted"/>
<accession>A0A6A4FAM3</accession>
<evidence type="ECO:0000313" key="4">
    <source>
        <dbReference type="Proteomes" id="UP000434957"/>
    </source>
</evidence>
<dbReference type="PANTHER" id="PTHR19303">
    <property type="entry name" value="TRANSPOSON"/>
    <property type="match status" value="1"/>
</dbReference>
<feature type="domain" description="HTH CENPB-type" evidence="2">
    <location>
        <begin position="66"/>
        <end position="138"/>
    </location>
</feature>
<reference evidence="3 4" key="1">
    <citation type="submission" date="2018-08" db="EMBL/GenBank/DDBJ databases">
        <title>Genomic investigation of the strawberry pathogen Phytophthora fragariae indicates pathogenicity is determined by transcriptional variation in three key races.</title>
        <authorList>
            <person name="Adams T.M."/>
            <person name="Armitage A.D."/>
            <person name="Sobczyk M.K."/>
            <person name="Bates H.J."/>
            <person name="Dunwell J.M."/>
            <person name="Nellist C.F."/>
            <person name="Harrison R.J."/>
        </authorList>
    </citation>
    <scope>NUCLEOTIDE SEQUENCE [LARGE SCALE GENOMIC DNA]</scope>
    <source>
        <strain evidence="3 4">SCRP333</strain>
    </source>
</reference>
<evidence type="ECO:0000259" key="2">
    <source>
        <dbReference type="PROSITE" id="PS51253"/>
    </source>
</evidence>
<gene>
    <name evidence="3" type="ORF">PR003_g11882</name>
</gene>
<organism evidence="3 4">
    <name type="scientific">Phytophthora rubi</name>
    <dbReference type="NCBI Taxonomy" id="129364"/>
    <lineage>
        <taxon>Eukaryota</taxon>
        <taxon>Sar</taxon>
        <taxon>Stramenopiles</taxon>
        <taxon>Oomycota</taxon>
        <taxon>Peronosporomycetes</taxon>
        <taxon>Peronosporales</taxon>
        <taxon>Peronosporaceae</taxon>
        <taxon>Phytophthora</taxon>
    </lineage>
</organism>